<dbReference type="EMBL" id="QZKU01000115">
    <property type="protein sequence ID" value="RJP17379.1"/>
    <property type="molecule type" value="Genomic_DNA"/>
</dbReference>
<reference evidence="6 7" key="1">
    <citation type="journal article" date="2017" name="ISME J.">
        <title>Energy and carbon metabolisms in a deep terrestrial subsurface fluid microbial community.</title>
        <authorList>
            <person name="Momper L."/>
            <person name="Jungbluth S.P."/>
            <person name="Lee M.D."/>
            <person name="Amend J.P."/>
        </authorList>
    </citation>
    <scope>NUCLEOTIDE SEQUENCE [LARGE SCALE GENOMIC DNA]</scope>
    <source>
        <strain evidence="6">SURF_5</strain>
    </source>
</reference>
<dbReference type="Gene3D" id="2.40.50.100">
    <property type="match status" value="1"/>
</dbReference>
<feature type="domain" description="YknX-like C-terminal permuted SH3-like" evidence="5">
    <location>
        <begin position="343"/>
        <end position="396"/>
    </location>
</feature>
<proteinExistence type="inferred from homology"/>
<comment type="caution">
    <text evidence="6">The sequence shown here is derived from an EMBL/GenBank/DDBJ whole genome shotgun (WGS) entry which is preliminary data.</text>
</comment>
<dbReference type="AlphaFoldDB" id="A0A3A4NCQ4"/>
<protein>
    <submittedName>
        <fullName evidence="6">Efflux RND transporter periplasmic adaptor subunit</fullName>
    </submittedName>
</protein>
<dbReference type="GO" id="GO:1990281">
    <property type="term" value="C:efflux pump complex"/>
    <property type="evidence" value="ECO:0007669"/>
    <property type="project" value="TreeGrafter"/>
</dbReference>
<evidence type="ECO:0000259" key="4">
    <source>
        <dbReference type="Pfam" id="PF25917"/>
    </source>
</evidence>
<evidence type="ECO:0000313" key="7">
    <source>
        <dbReference type="Proteomes" id="UP000265882"/>
    </source>
</evidence>
<dbReference type="Gene3D" id="2.40.420.20">
    <property type="match status" value="1"/>
</dbReference>
<name>A0A3A4NCQ4_ABYX5</name>
<dbReference type="Pfam" id="PF25876">
    <property type="entry name" value="HH_MFP_RND"/>
    <property type="match status" value="1"/>
</dbReference>
<gene>
    <name evidence="6" type="ORF">C4520_16565</name>
</gene>
<dbReference type="InterPro" id="IPR058637">
    <property type="entry name" value="YknX-like_C"/>
</dbReference>
<dbReference type="GO" id="GO:0015562">
    <property type="term" value="F:efflux transmembrane transporter activity"/>
    <property type="evidence" value="ECO:0007669"/>
    <property type="project" value="TreeGrafter"/>
</dbReference>
<dbReference type="InterPro" id="IPR006143">
    <property type="entry name" value="RND_pump_MFP"/>
</dbReference>
<organism evidence="6 7">
    <name type="scientific">Abyssobacteria bacterium (strain SURF_5)</name>
    <dbReference type="NCBI Taxonomy" id="2093360"/>
    <lineage>
        <taxon>Bacteria</taxon>
        <taxon>Pseudomonadati</taxon>
        <taxon>Candidatus Hydrogenedentota</taxon>
        <taxon>Candidatus Abyssobacteria</taxon>
    </lineage>
</organism>
<accession>A0A3A4NCQ4</accession>
<evidence type="ECO:0000256" key="1">
    <source>
        <dbReference type="ARBA" id="ARBA00009477"/>
    </source>
</evidence>
<feature type="transmembrane region" description="Helical" evidence="2">
    <location>
        <begin position="40"/>
        <end position="60"/>
    </location>
</feature>
<evidence type="ECO:0000259" key="3">
    <source>
        <dbReference type="Pfam" id="PF25876"/>
    </source>
</evidence>
<feature type="domain" description="Multidrug resistance protein MdtA-like barrel-sandwich hybrid" evidence="4">
    <location>
        <begin position="90"/>
        <end position="252"/>
    </location>
</feature>
<keyword evidence="2" id="KW-0472">Membrane</keyword>
<dbReference type="Proteomes" id="UP000265882">
    <property type="component" value="Unassembled WGS sequence"/>
</dbReference>
<dbReference type="SUPFAM" id="SSF111369">
    <property type="entry name" value="HlyD-like secretion proteins"/>
    <property type="match status" value="2"/>
</dbReference>
<dbReference type="PANTHER" id="PTHR30469">
    <property type="entry name" value="MULTIDRUG RESISTANCE PROTEIN MDTA"/>
    <property type="match status" value="1"/>
</dbReference>
<sequence length="413" mass="45130">MGKQRIPSAQSGKTEIKSSHFSIKQHQGFTEMKPLNGKKIATLLIFVLVIMLLAYRLFWYRHSIAVTLVRKAEIQRLVQGPGTVQSRVPVAVGAKITGILVKLYADQGERVKKGQLLAELDSDQLRAQMAGARAAKNRAEQTLSGARADLLKSQANLELTQSNYRRYSELLKNGIISQAVFDTTEAALKVAESNVTVSEHAIAAAEAEFQEADFRERAAEAEFAYTRIFAPMDGLVTSRTTEVGDTISPGLPIFQMVDYQVWSATWIDETKLAELREGQKASIRLRSGRVFQGEVVRINKEADIVTRELEVDVKFDSLPEPLVIGEETEVEIQTGTQTAPVAPLSAITQQKGSKGVFLVSDALVSFRPVSTGFENGGKVAIIDGLKEGDMVIINPAGIKPGNYVKPELEASAS</sequence>
<feature type="domain" description="Multidrug resistance protein MdtA-like alpha-helical hairpin" evidence="3">
    <location>
        <begin position="143"/>
        <end position="207"/>
    </location>
</feature>
<comment type="similarity">
    <text evidence="1">Belongs to the membrane fusion protein (MFP) (TC 8.A.1) family.</text>
</comment>
<dbReference type="Pfam" id="PF25989">
    <property type="entry name" value="YknX_C"/>
    <property type="match status" value="1"/>
</dbReference>
<dbReference type="InterPro" id="IPR058624">
    <property type="entry name" value="MdtA-like_HH"/>
</dbReference>
<dbReference type="Gene3D" id="2.40.30.170">
    <property type="match status" value="1"/>
</dbReference>
<keyword evidence="2" id="KW-0812">Transmembrane</keyword>
<keyword evidence="2" id="KW-1133">Transmembrane helix</keyword>
<dbReference type="NCBIfam" id="TIGR01730">
    <property type="entry name" value="RND_mfp"/>
    <property type="match status" value="1"/>
</dbReference>
<evidence type="ECO:0000256" key="2">
    <source>
        <dbReference type="SAM" id="Phobius"/>
    </source>
</evidence>
<dbReference type="InterPro" id="IPR058625">
    <property type="entry name" value="MdtA-like_BSH"/>
</dbReference>
<dbReference type="Pfam" id="PF25917">
    <property type="entry name" value="BSH_RND"/>
    <property type="match status" value="1"/>
</dbReference>
<evidence type="ECO:0000259" key="5">
    <source>
        <dbReference type="Pfam" id="PF25989"/>
    </source>
</evidence>
<evidence type="ECO:0000313" key="6">
    <source>
        <dbReference type="EMBL" id="RJP17379.1"/>
    </source>
</evidence>
<dbReference type="Gene3D" id="1.10.287.470">
    <property type="entry name" value="Helix hairpin bin"/>
    <property type="match status" value="1"/>
</dbReference>
<dbReference type="PANTHER" id="PTHR30469:SF15">
    <property type="entry name" value="HLYD FAMILY OF SECRETION PROTEINS"/>
    <property type="match status" value="1"/>
</dbReference>